<name>A0A3B0N4V2_THEAN</name>
<organism evidence="4">
    <name type="scientific">Theileria annulata</name>
    <dbReference type="NCBI Taxonomy" id="5874"/>
    <lineage>
        <taxon>Eukaryota</taxon>
        <taxon>Sar</taxon>
        <taxon>Alveolata</taxon>
        <taxon>Apicomplexa</taxon>
        <taxon>Aconoidasida</taxon>
        <taxon>Piroplasmida</taxon>
        <taxon>Theileriidae</taxon>
        <taxon>Theileria</taxon>
    </lineage>
</organism>
<evidence type="ECO:0000256" key="1">
    <source>
        <dbReference type="SAM" id="Coils"/>
    </source>
</evidence>
<dbReference type="AlphaFoldDB" id="A0A3B0N4V2"/>
<accession>A0A3B0N4V2</accession>
<proteinExistence type="predicted"/>
<feature type="compositionally biased region" description="Basic and acidic residues" evidence="2">
    <location>
        <begin position="599"/>
        <end position="617"/>
    </location>
</feature>
<keyword evidence="1" id="KW-0175">Coiled coil</keyword>
<gene>
    <name evidence="3" type="ORF">TAT_000074400</name>
    <name evidence="4" type="ORF">TAV_000073900</name>
</gene>
<protein>
    <submittedName>
        <fullName evidence="4">Uncharacterized protein</fullName>
    </submittedName>
</protein>
<evidence type="ECO:0000313" key="4">
    <source>
        <dbReference type="EMBL" id="SVP90036.1"/>
    </source>
</evidence>
<sequence>MADSTLSVEKSRNKFYETKNRVNSKLGEHLNRSRSLLSDVRNSLLRSSNNNSRNSQSYHVESFVPFKEHDYKQNFNCGSEEYKGHLRCDNIDSFRCSTRFSSPCYTTKGGALGPSETPKHMTQAMWLLNTSNITCNLSDEMVEDTQEKIPEILLKDPADLLRGEGQVTELKNQDKLTEILNDKKEDNVESSTVKKHFDSSISYDILSTLDFHKKTVDNKPFYGSDELINKLLNESNNSLDKISNSLNLLNSNNILNPKDNGPVGLTGPASLGGLCNIGGFENLDVIAQEFVRNSGIDFRKQSEALTETLLKLNEKGLYLVFNNCLDKLKETELAPKILVEETKEKKGAEPEKVDNKFTTKTNKDLVTGLETDLLSNFSIIKDTKVGRKMYRLSDFDKKFKTSSKCNNSVQVQTDIPEPEAVITPKKIKTNVKVVYHSGSEGRLRPLNGMEGQKKQDLYAQKIVSNLKPRLEMRFQSQDENKYMYEEPSDVEVENDVIKEMKEYNKRLEEKEKEKMRKWRSQRAPIYDKMMSNLRSGVGHSIMCRGGKRNSRILHNYKAQISNSSPDKSEMYYISPTNRKSIETENLYGYDFDHVDSTQENRKLSESTYNDKYHDHKNPQTRLKPKPDLKSLNPIDHFEQWWKFNTKELNVLREQLSI</sequence>
<feature type="coiled-coil region" evidence="1">
    <location>
        <begin position="490"/>
        <end position="517"/>
    </location>
</feature>
<dbReference type="EMBL" id="UIVS01000001">
    <property type="protein sequence ID" value="SVP90036.1"/>
    <property type="molecule type" value="Genomic_DNA"/>
</dbReference>
<dbReference type="VEuPathDB" id="PiroplasmaDB:TA06855"/>
<feature type="region of interest" description="Disordered" evidence="2">
    <location>
        <begin position="599"/>
        <end position="628"/>
    </location>
</feature>
<evidence type="ECO:0000313" key="3">
    <source>
        <dbReference type="EMBL" id="SVP88892.1"/>
    </source>
</evidence>
<dbReference type="EMBL" id="UIVT01000001">
    <property type="protein sequence ID" value="SVP88892.1"/>
    <property type="molecule type" value="Genomic_DNA"/>
</dbReference>
<evidence type="ECO:0000256" key="2">
    <source>
        <dbReference type="SAM" id="MobiDB-lite"/>
    </source>
</evidence>
<reference evidence="4" key="1">
    <citation type="submission" date="2018-07" db="EMBL/GenBank/DDBJ databases">
        <authorList>
            <person name="Quirk P.G."/>
            <person name="Krulwich T.A."/>
        </authorList>
    </citation>
    <scope>NUCLEOTIDE SEQUENCE</scope>
    <source>
        <strain evidence="4">Anand</strain>
    </source>
</reference>